<dbReference type="WBParaSite" id="HDID_0000644101-mRNA-1">
    <property type="protein sequence ID" value="HDID_0000644101-mRNA-1"/>
    <property type="gene ID" value="HDID_0000644101"/>
</dbReference>
<dbReference type="EMBL" id="UYSG01005427">
    <property type="protein sequence ID" value="VDL58757.1"/>
    <property type="molecule type" value="Genomic_DNA"/>
</dbReference>
<evidence type="ECO:0000313" key="8">
    <source>
        <dbReference type="Proteomes" id="UP000274504"/>
    </source>
</evidence>
<dbReference type="GO" id="GO:0005313">
    <property type="term" value="F:L-glutamate transmembrane transporter activity"/>
    <property type="evidence" value="ECO:0007669"/>
    <property type="project" value="TreeGrafter"/>
</dbReference>
<feature type="transmembrane region" description="Helical" evidence="6">
    <location>
        <begin position="100"/>
        <end position="122"/>
    </location>
</feature>
<dbReference type="InterPro" id="IPR050746">
    <property type="entry name" value="DAACS"/>
</dbReference>
<evidence type="ECO:0000313" key="9">
    <source>
        <dbReference type="WBParaSite" id="HDID_0000644101-mRNA-1"/>
    </source>
</evidence>
<keyword evidence="6" id="KW-0769">Symport</keyword>
<protein>
    <recommendedName>
        <fullName evidence="6">Amino acid transporter</fullName>
    </recommendedName>
</protein>
<dbReference type="Gene3D" id="1.10.3860.10">
    <property type="entry name" value="Sodium:dicarboxylate symporter"/>
    <property type="match status" value="1"/>
</dbReference>
<accession>A0A0R3SNC6</accession>
<dbReference type="SUPFAM" id="SSF118215">
    <property type="entry name" value="Proton glutamate symport protein"/>
    <property type="match status" value="1"/>
</dbReference>
<name>A0A0R3SNC6_HYMDI</name>
<dbReference type="Pfam" id="PF00375">
    <property type="entry name" value="SDF"/>
    <property type="match status" value="1"/>
</dbReference>
<dbReference type="PANTHER" id="PTHR11958:SF63">
    <property type="entry name" value="AMINO ACID TRANSPORTER"/>
    <property type="match status" value="1"/>
</dbReference>
<keyword evidence="2 6" id="KW-0813">Transport</keyword>
<keyword evidence="4 6" id="KW-1133">Transmembrane helix</keyword>
<comment type="caution">
    <text evidence="6">Lacks conserved residue(s) required for the propagation of feature annotation.</text>
</comment>
<feature type="transmembrane region" description="Helical" evidence="6">
    <location>
        <begin position="57"/>
        <end position="80"/>
    </location>
</feature>
<evidence type="ECO:0000256" key="6">
    <source>
        <dbReference type="RuleBase" id="RU361216"/>
    </source>
</evidence>
<comment type="similarity">
    <text evidence="6">Belongs to the dicarboxylate/amino acid:cation symporter (DAACS) (TC 2.A.23) family.</text>
</comment>
<organism evidence="9">
    <name type="scientific">Hymenolepis diminuta</name>
    <name type="common">Rat tapeworm</name>
    <dbReference type="NCBI Taxonomy" id="6216"/>
    <lineage>
        <taxon>Eukaryota</taxon>
        <taxon>Metazoa</taxon>
        <taxon>Spiralia</taxon>
        <taxon>Lophotrochozoa</taxon>
        <taxon>Platyhelminthes</taxon>
        <taxon>Cestoda</taxon>
        <taxon>Eucestoda</taxon>
        <taxon>Cyclophyllidea</taxon>
        <taxon>Hymenolepididae</taxon>
        <taxon>Hymenolepis</taxon>
    </lineage>
</organism>
<dbReference type="AlphaFoldDB" id="A0A0R3SNC6"/>
<dbReference type="PRINTS" id="PR00173">
    <property type="entry name" value="EDTRNSPORT"/>
</dbReference>
<evidence type="ECO:0000256" key="3">
    <source>
        <dbReference type="ARBA" id="ARBA00022692"/>
    </source>
</evidence>
<feature type="transmembrane region" description="Helical" evidence="6">
    <location>
        <begin position="134"/>
        <end position="157"/>
    </location>
</feature>
<dbReference type="OrthoDB" id="5877963at2759"/>
<dbReference type="Proteomes" id="UP000274504">
    <property type="component" value="Unassembled WGS sequence"/>
</dbReference>
<evidence type="ECO:0000256" key="5">
    <source>
        <dbReference type="ARBA" id="ARBA00023136"/>
    </source>
</evidence>
<comment type="subcellular location">
    <subcellularLocation>
        <location evidence="1 6">Membrane</location>
        <topology evidence="1 6">Multi-pass membrane protein</topology>
    </subcellularLocation>
</comment>
<evidence type="ECO:0000313" key="7">
    <source>
        <dbReference type="EMBL" id="VDL58757.1"/>
    </source>
</evidence>
<keyword evidence="5 6" id="KW-0472">Membrane</keyword>
<dbReference type="PANTHER" id="PTHR11958">
    <property type="entry name" value="SODIUM/DICARBOXYLATE SYMPORTER-RELATED"/>
    <property type="match status" value="1"/>
</dbReference>
<dbReference type="GO" id="GO:0015175">
    <property type="term" value="F:neutral L-amino acid transmembrane transporter activity"/>
    <property type="evidence" value="ECO:0007669"/>
    <property type="project" value="TreeGrafter"/>
</dbReference>
<dbReference type="InterPro" id="IPR001991">
    <property type="entry name" value="Na-dicarboxylate_symporter"/>
</dbReference>
<sequence length="171" mass="18646">MTNQVSPDKLAYIYTLVDAADSSTHQLAMAAPGEESLFLEDGNAKVEKSPKKGFVKFFVDNWFMITTIIGVIIGFGVGFALQKLDLNEAQKIWLAMPGNIYIRLLQLTILPMIASNIIVVLANLNPKENGKVSAISLGFILLFNLLSALIGIMYGYIIRPVTVVDVAVSVL</sequence>
<reference evidence="9" key="1">
    <citation type="submission" date="2017-02" db="UniProtKB">
        <authorList>
            <consortium name="WormBaseParasite"/>
        </authorList>
    </citation>
    <scope>IDENTIFICATION</scope>
</reference>
<dbReference type="STRING" id="6216.A0A0R3SNC6"/>
<gene>
    <name evidence="7" type="ORF">HDID_LOCUS6439</name>
</gene>
<dbReference type="GO" id="GO:0005886">
    <property type="term" value="C:plasma membrane"/>
    <property type="evidence" value="ECO:0007669"/>
    <property type="project" value="TreeGrafter"/>
</dbReference>
<evidence type="ECO:0000256" key="4">
    <source>
        <dbReference type="ARBA" id="ARBA00022989"/>
    </source>
</evidence>
<dbReference type="InterPro" id="IPR036458">
    <property type="entry name" value="Na:dicarbo_symporter_sf"/>
</dbReference>
<reference evidence="7 8" key="2">
    <citation type="submission" date="2018-11" db="EMBL/GenBank/DDBJ databases">
        <authorList>
            <consortium name="Pathogen Informatics"/>
        </authorList>
    </citation>
    <scope>NUCLEOTIDE SEQUENCE [LARGE SCALE GENOMIC DNA]</scope>
</reference>
<evidence type="ECO:0000256" key="2">
    <source>
        <dbReference type="ARBA" id="ARBA00022448"/>
    </source>
</evidence>
<evidence type="ECO:0000256" key="1">
    <source>
        <dbReference type="ARBA" id="ARBA00004141"/>
    </source>
</evidence>
<dbReference type="GO" id="GO:0015501">
    <property type="term" value="F:glutamate:sodium symporter activity"/>
    <property type="evidence" value="ECO:0007669"/>
    <property type="project" value="TreeGrafter"/>
</dbReference>
<proteinExistence type="inferred from homology"/>
<keyword evidence="3 6" id="KW-0812">Transmembrane</keyword>